<accession>A0A150GPA0</accession>
<name>A0A150GPA0_GONPE</name>
<feature type="compositionally biased region" description="Basic and acidic residues" evidence="1">
    <location>
        <begin position="1"/>
        <end position="11"/>
    </location>
</feature>
<reference evidence="3" key="1">
    <citation type="journal article" date="2016" name="Nat. Commun.">
        <title>The Gonium pectorale genome demonstrates co-option of cell cycle regulation during the evolution of multicellularity.</title>
        <authorList>
            <person name="Hanschen E.R."/>
            <person name="Marriage T.N."/>
            <person name="Ferris P.J."/>
            <person name="Hamaji T."/>
            <person name="Toyoda A."/>
            <person name="Fujiyama A."/>
            <person name="Neme R."/>
            <person name="Noguchi H."/>
            <person name="Minakuchi Y."/>
            <person name="Suzuki M."/>
            <person name="Kawai-Toyooka H."/>
            <person name="Smith D.R."/>
            <person name="Sparks H."/>
            <person name="Anderson J."/>
            <person name="Bakaric R."/>
            <person name="Luria V."/>
            <person name="Karger A."/>
            <person name="Kirschner M.W."/>
            <person name="Durand P.M."/>
            <person name="Michod R.E."/>
            <person name="Nozaki H."/>
            <person name="Olson B.J."/>
        </authorList>
    </citation>
    <scope>NUCLEOTIDE SEQUENCE [LARGE SCALE GENOMIC DNA]</scope>
    <source>
        <strain evidence="3">NIES-2863</strain>
    </source>
</reference>
<organism evidence="2 3">
    <name type="scientific">Gonium pectorale</name>
    <name type="common">Green alga</name>
    <dbReference type="NCBI Taxonomy" id="33097"/>
    <lineage>
        <taxon>Eukaryota</taxon>
        <taxon>Viridiplantae</taxon>
        <taxon>Chlorophyta</taxon>
        <taxon>core chlorophytes</taxon>
        <taxon>Chlorophyceae</taxon>
        <taxon>CS clade</taxon>
        <taxon>Chlamydomonadales</taxon>
        <taxon>Volvocaceae</taxon>
        <taxon>Gonium</taxon>
    </lineage>
</organism>
<sequence>MSSKRPIDDLHSPTSTSSKRSRGKGGFSIKDQSLFEARFGQLINFPVGIVEFFSSQEPQAAGPLPEIARDERVCEALLQLVSRAVTAFRFIICSGSRERPLYLFFAFLLAAFRHGSIIISAEGLDLDEKEEVGEDRKEETAEAQDLLAASERLLLGFEEDIPGDSAEGPVELVVLKADQEKPRNTALWGGLHKGLKAGCVALGAIEVKATVVYNTNIWQRAGGPGALGLHPSQLYLAAFQQQGKLTAEG</sequence>
<keyword evidence="3" id="KW-1185">Reference proteome</keyword>
<dbReference type="EMBL" id="LSYV01000013">
    <property type="protein sequence ID" value="KXZ51562.1"/>
    <property type="molecule type" value="Genomic_DNA"/>
</dbReference>
<proteinExistence type="predicted"/>
<evidence type="ECO:0000256" key="1">
    <source>
        <dbReference type="SAM" id="MobiDB-lite"/>
    </source>
</evidence>
<dbReference type="Proteomes" id="UP000075714">
    <property type="component" value="Unassembled WGS sequence"/>
</dbReference>
<evidence type="ECO:0000313" key="3">
    <source>
        <dbReference type="Proteomes" id="UP000075714"/>
    </source>
</evidence>
<protein>
    <submittedName>
        <fullName evidence="2">Uncharacterized protein</fullName>
    </submittedName>
</protein>
<dbReference type="AlphaFoldDB" id="A0A150GPA0"/>
<gene>
    <name evidence="2" type="ORF">GPECTOR_12g525</name>
</gene>
<feature type="region of interest" description="Disordered" evidence="1">
    <location>
        <begin position="1"/>
        <end position="25"/>
    </location>
</feature>
<comment type="caution">
    <text evidence="2">The sequence shown here is derived from an EMBL/GenBank/DDBJ whole genome shotgun (WGS) entry which is preliminary data.</text>
</comment>
<evidence type="ECO:0000313" key="2">
    <source>
        <dbReference type="EMBL" id="KXZ51562.1"/>
    </source>
</evidence>